<dbReference type="SMART" id="SM00256">
    <property type="entry name" value="FBOX"/>
    <property type="match status" value="1"/>
</dbReference>
<keyword evidence="4" id="KW-1185">Reference proteome</keyword>
<dbReference type="AlphaFoldDB" id="A0A2P5C4J5"/>
<feature type="domain" description="F-box" evidence="1">
    <location>
        <begin position="152"/>
        <end position="193"/>
    </location>
</feature>
<dbReference type="STRING" id="63057.A0A2P5C4J5"/>
<dbReference type="InParanoid" id="A0A2P5C4J5"/>
<evidence type="ECO:0000313" key="3">
    <source>
        <dbReference type="EMBL" id="PON55938.1"/>
    </source>
</evidence>
<evidence type="ECO:0000313" key="4">
    <source>
        <dbReference type="Proteomes" id="UP000237000"/>
    </source>
</evidence>
<gene>
    <name evidence="3" type="ORF">TorRG33x02_298030</name>
</gene>
<protein>
    <submittedName>
        <fullName evidence="3">F-box domain containing protein</fullName>
    </submittedName>
</protein>
<feature type="domain" description="CDC48 N-terminal subdomain" evidence="2">
    <location>
        <begin position="45"/>
        <end position="130"/>
    </location>
</feature>
<dbReference type="InterPro" id="IPR009010">
    <property type="entry name" value="Asp_de-COase-like_dom_sf"/>
</dbReference>
<dbReference type="Pfam" id="PF24750">
    <property type="entry name" value="b-prop_At3g26010-like"/>
    <property type="match status" value="1"/>
</dbReference>
<sequence>IMYVGILNCQSTAVLLYNSSSQISEITMCSGSSSRRGRKKKASNRLCVDQVMSDDDSVVLLPLETMQRLHLSHADPVWIKGKKGRQSFSIAIAYDDTCDIEPKIRLNKVVMNELVVNIGGFVSVHRPLHAEKRERILSKDDNLKLSEFLNNVSDGILSEILLRLPNSLSSLQYSSVCKRWYSIISDFAFIRNFIHIHDHLGPRFSDNYYDSRPFKLLFVRFDRGFYYAGEEDDYKYFRPFSQVFSEKSEVPHGEMLASCFDFLPCHVTILASFDDLVMATNVDRAFVEGARENYICNPLTKQWLALPEVVPPFNISGYGLIREPISCNKQLGCTTNARFRVVLIGSALSDSDFDNVRHFMDNEFVTQVFCSETGQWSEYVISHPLPQVWPYMRKREIVVVASNGTLYWIEGSPIIGIVAFDPFNDTCTKQCGFIRLPIICFKSTFWSTEGKVCLGVVNGRLRLSQLYETQTYFAFKVWELKNHDSEFPSWVLVYNLKLNSSERTMYLLSFHPNNANVVFLLCGNDICRYEIYEKKYEKVGEYPDKVNDPSYDISTLTLVYPSWPTVLALSSS</sequence>
<dbReference type="InterPro" id="IPR056592">
    <property type="entry name" value="Beta-prop_At3g26010-like"/>
</dbReference>
<proteinExistence type="predicted"/>
<name>A0A2P5C4J5_TREOI</name>
<dbReference type="Gene3D" id="2.40.40.20">
    <property type="match status" value="1"/>
</dbReference>
<dbReference type="FunFam" id="2.40.40.20:FF:000003">
    <property type="entry name" value="Transitional endoplasmic reticulum ATPase"/>
    <property type="match status" value="1"/>
</dbReference>
<dbReference type="FunCoup" id="A0A2P5C4J5">
    <property type="interactions" value="213"/>
</dbReference>
<dbReference type="SUPFAM" id="SSF50692">
    <property type="entry name" value="ADC-like"/>
    <property type="match status" value="1"/>
</dbReference>
<dbReference type="Proteomes" id="UP000237000">
    <property type="component" value="Unassembled WGS sequence"/>
</dbReference>
<dbReference type="SUPFAM" id="SSF81383">
    <property type="entry name" value="F-box domain"/>
    <property type="match status" value="1"/>
</dbReference>
<evidence type="ECO:0000259" key="2">
    <source>
        <dbReference type="SMART" id="SM01073"/>
    </source>
</evidence>
<dbReference type="InterPro" id="IPR036047">
    <property type="entry name" value="F-box-like_dom_sf"/>
</dbReference>
<feature type="non-terminal residue" evidence="3">
    <location>
        <position position="1"/>
    </location>
</feature>
<dbReference type="PANTHER" id="PTHR35546">
    <property type="entry name" value="F-BOX PROTEIN INTERACTION DOMAIN PROTEIN-RELATED"/>
    <property type="match status" value="1"/>
</dbReference>
<dbReference type="InterPro" id="IPR001810">
    <property type="entry name" value="F-box_dom"/>
</dbReference>
<comment type="caution">
    <text evidence="3">The sequence shown here is derived from an EMBL/GenBank/DDBJ whole genome shotgun (WGS) entry which is preliminary data.</text>
</comment>
<dbReference type="InterPro" id="IPR003338">
    <property type="entry name" value="CDC4_N-term_subdom"/>
</dbReference>
<organism evidence="3 4">
    <name type="scientific">Trema orientale</name>
    <name type="common">Charcoal tree</name>
    <name type="synonym">Celtis orientalis</name>
    <dbReference type="NCBI Taxonomy" id="63057"/>
    <lineage>
        <taxon>Eukaryota</taxon>
        <taxon>Viridiplantae</taxon>
        <taxon>Streptophyta</taxon>
        <taxon>Embryophyta</taxon>
        <taxon>Tracheophyta</taxon>
        <taxon>Spermatophyta</taxon>
        <taxon>Magnoliopsida</taxon>
        <taxon>eudicotyledons</taxon>
        <taxon>Gunneridae</taxon>
        <taxon>Pentapetalae</taxon>
        <taxon>rosids</taxon>
        <taxon>fabids</taxon>
        <taxon>Rosales</taxon>
        <taxon>Cannabaceae</taxon>
        <taxon>Trema</taxon>
    </lineage>
</organism>
<accession>A0A2P5C4J5</accession>
<dbReference type="OrthoDB" id="1160067at2759"/>
<dbReference type="InterPro" id="IPR055290">
    <property type="entry name" value="At3g26010-like"/>
</dbReference>
<reference evidence="4" key="1">
    <citation type="submission" date="2016-06" db="EMBL/GenBank/DDBJ databases">
        <title>Parallel loss of symbiosis genes in relatives of nitrogen-fixing non-legume Parasponia.</title>
        <authorList>
            <person name="Van Velzen R."/>
            <person name="Holmer R."/>
            <person name="Bu F."/>
            <person name="Rutten L."/>
            <person name="Van Zeijl A."/>
            <person name="Liu W."/>
            <person name="Santuari L."/>
            <person name="Cao Q."/>
            <person name="Sharma T."/>
            <person name="Shen D."/>
            <person name="Roswanjaya Y."/>
            <person name="Wardhani T."/>
            <person name="Kalhor M.S."/>
            <person name="Jansen J."/>
            <person name="Van den Hoogen J."/>
            <person name="Gungor B."/>
            <person name="Hartog M."/>
            <person name="Hontelez J."/>
            <person name="Verver J."/>
            <person name="Yang W.-C."/>
            <person name="Schijlen E."/>
            <person name="Repin R."/>
            <person name="Schilthuizen M."/>
            <person name="Schranz E."/>
            <person name="Heidstra R."/>
            <person name="Miyata K."/>
            <person name="Fedorova E."/>
            <person name="Kohlen W."/>
            <person name="Bisseling T."/>
            <person name="Smit S."/>
            <person name="Geurts R."/>
        </authorList>
    </citation>
    <scope>NUCLEOTIDE SEQUENCE [LARGE SCALE GENOMIC DNA]</scope>
    <source>
        <strain evidence="4">cv. RG33-2</strain>
    </source>
</reference>
<dbReference type="PANTHER" id="PTHR35546:SF130">
    <property type="entry name" value="EXPRESSED PROTEIN"/>
    <property type="match status" value="1"/>
</dbReference>
<dbReference type="EMBL" id="JXTC01000414">
    <property type="protein sequence ID" value="PON55938.1"/>
    <property type="molecule type" value="Genomic_DNA"/>
</dbReference>
<dbReference type="SMART" id="SM01073">
    <property type="entry name" value="CDC48_N"/>
    <property type="match status" value="1"/>
</dbReference>
<evidence type="ECO:0000259" key="1">
    <source>
        <dbReference type="SMART" id="SM00256"/>
    </source>
</evidence>